<accession>A0A3E2HCY6</accession>
<keyword evidence="3" id="KW-1185">Reference proteome</keyword>
<evidence type="ECO:0000256" key="1">
    <source>
        <dbReference type="SAM" id="MobiDB-lite"/>
    </source>
</evidence>
<dbReference type="AlphaFoldDB" id="A0A3E2HCY6"/>
<evidence type="ECO:0000313" key="3">
    <source>
        <dbReference type="Proteomes" id="UP000258309"/>
    </source>
</evidence>
<feature type="non-terminal residue" evidence="2">
    <location>
        <position position="1"/>
    </location>
</feature>
<feature type="region of interest" description="Disordered" evidence="1">
    <location>
        <begin position="72"/>
        <end position="106"/>
    </location>
</feature>
<feature type="compositionally biased region" description="Basic and acidic residues" evidence="1">
    <location>
        <begin position="73"/>
        <end position="89"/>
    </location>
</feature>
<proteinExistence type="predicted"/>
<dbReference type="Proteomes" id="UP000258309">
    <property type="component" value="Unassembled WGS sequence"/>
</dbReference>
<evidence type="ECO:0000313" key="2">
    <source>
        <dbReference type="EMBL" id="RFU31289.1"/>
    </source>
</evidence>
<organism evidence="2 3">
    <name type="scientific">Scytalidium lignicola</name>
    <name type="common">Hyphomycete</name>
    <dbReference type="NCBI Taxonomy" id="5539"/>
    <lineage>
        <taxon>Eukaryota</taxon>
        <taxon>Fungi</taxon>
        <taxon>Dikarya</taxon>
        <taxon>Ascomycota</taxon>
        <taxon>Pezizomycotina</taxon>
        <taxon>Leotiomycetes</taxon>
        <taxon>Leotiomycetes incertae sedis</taxon>
        <taxon>Scytalidium</taxon>
    </lineage>
</organism>
<sequence length="128" mass="14761">MQLQLHRAFDTGTAETTGFLGNVGEQRSTKIGAHCRVVVTRRGPIEAKLHTGRAVATQSRAHYTTYFRRFHTVRREREQEQMQEKEKQRKDKKRKGKREGEAPQFLPRLGQLAEKFKEVVLGEGTLVE</sequence>
<gene>
    <name evidence="2" type="ORF">B7463_g5069</name>
</gene>
<reference evidence="2 3" key="1">
    <citation type="submission" date="2018-05" db="EMBL/GenBank/DDBJ databases">
        <title>Draft genome sequence of Scytalidium lignicola DSM 105466, a ubiquitous saprotrophic fungus.</title>
        <authorList>
            <person name="Buettner E."/>
            <person name="Gebauer A.M."/>
            <person name="Hofrichter M."/>
            <person name="Liers C."/>
            <person name="Kellner H."/>
        </authorList>
    </citation>
    <scope>NUCLEOTIDE SEQUENCE [LARGE SCALE GENOMIC DNA]</scope>
    <source>
        <strain evidence="2 3">DSM 105466</strain>
    </source>
</reference>
<protein>
    <submittedName>
        <fullName evidence="2">Uncharacterized protein</fullName>
    </submittedName>
</protein>
<name>A0A3E2HCY6_SCYLI</name>
<comment type="caution">
    <text evidence="2">The sequence shown here is derived from an EMBL/GenBank/DDBJ whole genome shotgun (WGS) entry which is preliminary data.</text>
</comment>
<dbReference type="EMBL" id="NCSJ02000079">
    <property type="protein sequence ID" value="RFU31289.1"/>
    <property type="molecule type" value="Genomic_DNA"/>
</dbReference>
<feature type="non-terminal residue" evidence="2">
    <location>
        <position position="128"/>
    </location>
</feature>